<feature type="domain" description="VOC" evidence="1">
    <location>
        <begin position="2"/>
        <end position="124"/>
    </location>
</feature>
<gene>
    <name evidence="2" type="ORF">FEF09_18870</name>
</gene>
<evidence type="ECO:0000259" key="1">
    <source>
        <dbReference type="PROSITE" id="PS51819"/>
    </source>
</evidence>
<sequence>MHIDHTTIRTDNLAETRDFFIKVFGLTEGPRPAAIARAIPGHWLYWKEAPLVHLIPASFYHDRTGQSPAEAIDHTAFFMEDYEGFTQHLKQLGIRFTPMDLPDIGERRIFLRTPAGILLETVFRTDNGISTTPEE</sequence>
<dbReference type="SUPFAM" id="SSF54593">
    <property type="entry name" value="Glyoxalase/Bleomycin resistance protein/Dihydroxybiphenyl dioxygenase"/>
    <property type="match status" value="1"/>
</dbReference>
<dbReference type="EMBL" id="VOHS01000020">
    <property type="protein sequence ID" value="TWV98947.1"/>
    <property type="molecule type" value="Genomic_DNA"/>
</dbReference>
<dbReference type="Gene3D" id="3.10.180.10">
    <property type="entry name" value="2,3-Dihydroxybiphenyl 1,2-Dioxygenase, domain 1"/>
    <property type="match status" value="1"/>
</dbReference>
<dbReference type="InterPro" id="IPR029068">
    <property type="entry name" value="Glyas_Bleomycin-R_OHBP_Dase"/>
</dbReference>
<reference evidence="2 3" key="1">
    <citation type="submission" date="2019-08" db="EMBL/GenBank/DDBJ databases">
        <title>Whole genome sequencing of chitin degrading bacteria Chitinophaga pinensis YS16.</title>
        <authorList>
            <person name="Singh R.P."/>
            <person name="Manchanda G."/>
            <person name="Maurya I.K."/>
            <person name="Joshi N.K."/>
            <person name="Srivastava A.K."/>
        </authorList>
    </citation>
    <scope>NUCLEOTIDE SEQUENCE [LARGE SCALE GENOMIC DNA]</scope>
    <source>
        <strain evidence="2 3">YS-16</strain>
    </source>
</reference>
<evidence type="ECO:0000313" key="2">
    <source>
        <dbReference type="EMBL" id="TWV98947.1"/>
    </source>
</evidence>
<name>A0A5C6LQR0_9BACT</name>
<dbReference type="PROSITE" id="PS51819">
    <property type="entry name" value="VOC"/>
    <property type="match status" value="1"/>
</dbReference>
<organism evidence="2 3">
    <name type="scientific">Chitinophaga pinensis</name>
    <dbReference type="NCBI Taxonomy" id="79329"/>
    <lineage>
        <taxon>Bacteria</taxon>
        <taxon>Pseudomonadati</taxon>
        <taxon>Bacteroidota</taxon>
        <taxon>Chitinophagia</taxon>
        <taxon>Chitinophagales</taxon>
        <taxon>Chitinophagaceae</taxon>
        <taxon>Chitinophaga</taxon>
    </lineage>
</organism>
<dbReference type="InterPro" id="IPR004360">
    <property type="entry name" value="Glyas_Fos-R_dOase_dom"/>
</dbReference>
<comment type="caution">
    <text evidence="2">The sequence shown here is derived from an EMBL/GenBank/DDBJ whole genome shotgun (WGS) entry which is preliminary data.</text>
</comment>
<dbReference type="RefSeq" id="WP_146306560.1">
    <property type="nucleotide sequence ID" value="NZ_VOHS01000020.1"/>
</dbReference>
<protein>
    <submittedName>
        <fullName evidence="2">Glyoxalase</fullName>
    </submittedName>
</protein>
<dbReference type="Pfam" id="PF00903">
    <property type="entry name" value="Glyoxalase"/>
    <property type="match status" value="1"/>
</dbReference>
<dbReference type="OrthoDB" id="5243302at2"/>
<accession>A0A5C6LQR0</accession>
<proteinExistence type="predicted"/>
<dbReference type="InterPro" id="IPR037523">
    <property type="entry name" value="VOC_core"/>
</dbReference>
<dbReference type="AlphaFoldDB" id="A0A5C6LQR0"/>
<dbReference type="Proteomes" id="UP000318815">
    <property type="component" value="Unassembled WGS sequence"/>
</dbReference>
<keyword evidence="3" id="KW-1185">Reference proteome</keyword>
<evidence type="ECO:0000313" key="3">
    <source>
        <dbReference type="Proteomes" id="UP000318815"/>
    </source>
</evidence>